<dbReference type="InterPro" id="IPR012340">
    <property type="entry name" value="NA-bd_OB-fold"/>
</dbReference>
<dbReference type="InterPro" id="IPR051029">
    <property type="entry name" value="mRNA_Capping_Enz/RNA_Phosphat"/>
</dbReference>
<dbReference type="PANTHER" id="PTHR10367:SF25">
    <property type="entry name" value="DUAL SPECIFICITY PHOSPHATASE CATALYTIC DOMAIN PROTEIN (AFU_ORTHOLOGUE AFUA_1G03540)"/>
    <property type="match status" value="1"/>
</dbReference>
<dbReference type="EMBL" id="MN739040">
    <property type="protein sequence ID" value="QHS85133.1"/>
    <property type="molecule type" value="Genomic_DNA"/>
</dbReference>
<dbReference type="Gene3D" id="3.30.470.30">
    <property type="entry name" value="DNA ligase/mRNA capping enzyme"/>
    <property type="match status" value="1"/>
</dbReference>
<dbReference type="Pfam" id="PF01331">
    <property type="entry name" value="mRNA_cap_enzyme"/>
    <property type="match status" value="1"/>
</dbReference>
<dbReference type="GO" id="GO:0004484">
    <property type="term" value="F:mRNA guanylyltransferase activity"/>
    <property type="evidence" value="ECO:0007669"/>
    <property type="project" value="InterPro"/>
</dbReference>
<dbReference type="PANTHER" id="PTHR10367">
    <property type="entry name" value="MRNA-CAPPING ENZYME"/>
    <property type="match status" value="1"/>
</dbReference>
<dbReference type="Gene3D" id="2.40.50.140">
    <property type="entry name" value="Nucleic acid-binding proteins"/>
    <property type="match status" value="1"/>
</dbReference>
<dbReference type="CDD" id="cd07895">
    <property type="entry name" value="Adenylation_mRNA_capping"/>
    <property type="match status" value="1"/>
</dbReference>
<dbReference type="InterPro" id="IPR001339">
    <property type="entry name" value="mRNA_cap_enzyme_adenylation"/>
</dbReference>
<accession>A0A6C0B0Z5</accession>
<evidence type="ECO:0000313" key="2">
    <source>
        <dbReference type="EMBL" id="QHS85133.1"/>
    </source>
</evidence>
<reference evidence="2" key="1">
    <citation type="journal article" date="2020" name="Nature">
        <title>Giant virus diversity and host interactions through global metagenomics.</title>
        <authorList>
            <person name="Schulz F."/>
            <person name="Roux S."/>
            <person name="Paez-Espino D."/>
            <person name="Jungbluth S."/>
            <person name="Walsh D.A."/>
            <person name="Denef V.J."/>
            <person name="McMahon K.D."/>
            <person name="Konstantinidis K.T."/>
            <person name="Eloe-Fadrosh E.A."/>
            <person name="Kyrpides N.C."/>
            <person name="Woyke T."/>
        </authorList>
    </citation>
    <scope>NUCLEOTIDE SEQUENCE</scope>
    <source>
        <strain evidence="2">GVMAG-M-3300009182-67</strain>
    </source>
</reference>
<organism evidence="2">
    <name type="scientific">viral metagenome</name>
    <dbReference type="NCBI Taxonomy" id="1070528"/>
    <lineage>
        <taxon>unclassified sequences</taxon>
        <taxon>metagenomes</taxon>
        <taxon>organismal metagenomes</taxon>
    </lineage>
</organism>
<sequence length="335" mass="39186">MNVDFCNGKAYLVDSKELKEKIFIECESLFGTSLKRDNFPGPQPVAFERKDFPLKEEYMVCEKSDGERAILLLLHINDKPMCFMINRKNEFYFMDFSFKKEVFEGSIFDGEIIKTKAGTWKSSSETNVIPSNEGTWNYLIHDCMAYNGTSFLELSHRLRYACIIDFIVKRYVNKETDCLNIKTKLFYKYGNEIAKTWEHIKKTTENEIDGMIFTHVDKPIIFGRDNSLFKWKENNTIDFLVKVVSKKMNLYYYKKALAIYKSFKSDNINYNSVIDFVPESVDLTKGVIIEFKISKDLETFTPYKIRTDKSHPNGEITLKNTLKNIEESLDVSDLF</sequence>
<protein>
    <recommendedName>
        <fullName evidence="1">mRNA capping enzyme adenylation domain-containing protein</fullName>
    </recommendedName>
</protein>
<dbReference type="SUPFAM" id="SSF56091">
    <property type="entry name" value="DNA ligase/mRNA capping enzyme, catalytic domain"/>
    <property type="match status" value="1"/>
</dbReference>
<dbReference type="SUPFAM" id="SSF50249">
    <property type="entry name" value="Nucleic acid-binding proteins"/>
    <property type="match status" value="1"/>
</dbReference>
<dbReference type="GO" id="GO:0006370">
    <property type="term" value="P:7-methylguanosine mRNA capping"/>
    <property type="evidence" value="ECO:0007669"/>
    <property type="project" value="InterPro"/>
</dbReference>
<feature type="domain" description="mRNA capping enzyme adenylation" evidence="1">
    <location>
        <begin position="43"/>
        <end position="232"/>
    </location>
</feature>
<dbReference type="AlphaFoldDB" id="A0A6C0B0Z5"/>
<proteinExistence type="predicted"/>
<dbReference type="GO" id="GO:0005524">
    <property type="term" value="F:ATP binding"/>
    <property type="evidence" value="ECO:0007669"/>
    <property type="project" value="InterPro"/>
</dbReference>
<evidence type="ECO:0000259" key="1">
    <source>
        <dbReference type="Pfam" id="PF01331"/>
    </source>
</evidence>
<name>A0A6C0B0Z5_9ZZZZ</name>